<reference evidence="3" key="1">
    <citation type="submission" date="2014-12" db="EMBL/GenBank/DDBJ databases">
        <title>Insight into the proteome of Arion vulgaris.</title>
        <authorList>
            <person name="Aradska J."/>
            <person name="Bulat T."/>
            <person name="Smidak R."/>
            <person name="Sarate P."/>
            <person name="Gangsoo J."/>
            <person name="Sialana F."/>
            <person name="Bilban M."/>
            <person name="Lubec G."/>
        </authorList>
    </citation>
    <scope>NUCLEOTIDE SEQUENCE</scope>
    <source>
        <tissue evidence="3">Skin</tissue>
    </source>
</reference>
<feature type="coiled-coil region" evidence="1">
    <location>
        <begin position="37"/>
        <end position="138"/>
    </location>
</feature>
<organism evidence="3">
    <name type="scientific">Arion vulgaris</name>
    <dbReference type="NCBI Taxonomy" id="1028688"/>
    <lineage>
        <taxon>Eukaryota</taxon>
        <taxon>Metazoa</taxon>
        <taxon>Spiralia</taxon>
        <taxon>Lophotrochozoa</taxon>
        <taxon>Mollusca</taxon>
        <taxon>Gastropoda</taxon>
        <taxon>Heterobranchia</taxon>
        <taxon>Euthyneura</taxon>
        <taxon>Panpulmonata</taxon>
        <taxon>Eupulmonata</taxon>
        <taxon>Stylommatophora</taxon>
        <taxon>Helicina</taxon>
        <taxon>Arionoidea</taxon>
        <taxon>Arionidae</taxon>
        <taxon>Arion</taxon>
    </lineage>
</organism>
<proteinExistence type="predicted"/>
<evidence type="ECO:0000313" key="3">
    <source>
        <dbReference type="EMBL" id="CEK70586.1"/>
    </source>
</evidence>
<feature type="compositionally biased region" description="Polar residues" evidence="2">
    <location>
        <begin position="183"/>
        <end position="225"/>
    </location>
</feature>
<feature type="region of interest" description="Disordered" evidence="2">
    <location>
        <begin position="144"/>
        <end position="236"/>
    </location>
</feature>
<evidence type="ECO:0000256" key="2">
    <source>
        <dbReference type="SAM" id="MobiDB-lite"/>
    </source>
</evidence>
<dbReference type="AlphaFoldDB" id="A0A0B6ZRY2"/>
<dbReference type="EMBL" id="HACG01023721">
    <property type="protein sequence ID" value="CEK70586.1"/>
    <property type="molecule type" value="Transcribed_RNA"/>
</dbReference>
<evidence type="ECO:0000256" key="1">
    <source>
        <dbReference type="SAM" id="Coils"/>
    </source>
</evidence>
<keyword evidence="1" id="KW-0175">Coiled coil</keyword>
<accession>A0A0B6ZRY2</accession>
<feature type="compositionally biased region" description="Polar residues" evidence="2">
    <location>
        <begin position="155"/>
        <end position="165"/>
    </location>
</feature>
<sequence>LETRHQMDTTINQKNANTILQLQVHCKQNIPFLQQQSEFWKQKSREKENELNTKQQELEVLLKKCDELEHEIRNLNLTIHTEQTDKMKLNERLSSVVSYQREEMARFNRDENHFKRKVKQLKEENQNLSERLTSYEGSSLLLMPQDDRAGDRSTRSPNSAQSGHNSIDKSTETPLKVVHSKNADVSNDNLQQMQGTRPKQRLQKSSNHETSQMLGMKLQQTSQKSSKIKNKPSSEERCSYCYMMSSEFDTYELFKAHKERCES</sequence>
<feature type="compositionally biased region" description="Basic and acidic residues" evidence="2">
    <location>
        <begin position="145"/>
        <end position="154"/>
    </location>
</feature>
<feature type="non-terminal residue" evidence="3">
    <location>
        <position position="1"/>
    </location>
</feature>
<gene>
    <name evidence="3" type="primary">ORF74798</name>
</gene>
<protein>
    <submittedName>
        <fullName evidence="3">Uncharacterized protein</fullName>
    </submittedName>
</protein>
<name>A0A0B6ZRY2_9EUPU</name>